<feature type="compositionally biased region" description="Polar residues" evidence="10">
    <location>
        <begin position="1682"/>
        <end position="1705"/>
    </location>
</feature>
<feature type="region of interest" description="Disordered" evidence="10">
    <location>
        <begin position="1675"/>
        <end position="1708"/>
    </location>
</feature>
<feature type="domain" description="Mediator complex subunit Med13 C-terminal" evidence="11">
    <location>
        <begin position="1559"/>
        <end position="1956"/>
    </location>
</feature>
<feature type="compositionally biased region" description="Polar residues" evidence="10">
    <location>
        <begin position="1891"/>
        <end position="1904"/>
    </location>
</feature>
<comment type="function">
    <text evidence="9">Component of the Mediator complex, a coactivator involved in regulated transcription of nearly all RNA polymerase II-dependent genes. Mediator functions as a bridge to convey information from gene-specific regulatory proteins to the basal RNA polymerase II transcription machinery. Mediator is recruited to promoters by direct interactions with regulatory proteins and serves as a scaffold for the assembly of a functional preinitiation complex with RNA polymerase II and the general transcription factors.</text>
</comment>
<keyword evidence="6 9" id="KW-0010">Activator</keyword>
<dbReference type="GO" id="GO:0003713">
    <property type="term" value="F:transcription coactivator activity"/>
    <property type="evidence" value="ECO:0007669"/>
    <property type="project" value="TreeGrafter"/>
</dbReference>
<reference evidence="14" key="1">
    <citation type="submission" date="2015-07" db="EMBL/GenBank/DDBJ databases">
        <title>Transcriptome Assembly of Anthurium amnicola.</title>
        <authorList>
            <person name="Suzuki J."/>
        </authorList>
    </citation>
    <scope>NUCLEOTIDE SEQUENCE</scope>
</reference>
<dbReference type="Pfam" id="PF11597">
    <property type="entry name" value="Med13_N"/>
    <property type="match status" value="1"/>
</dbReference>
<keyword evidence="5 9" id="KW-0805">Transcription regulation</keyword>
<dbReference type="GO" id="GO:0045944">
    <property type="term" value="P:positive regulation of transcription by RNA polymerase II"/>
    <property type="evidence" value="ECO:0007669"/>
    <property type="project" value="TreeGrafter"/>
</dbReference>
<evidence type="ECO:0000256" key="9">
    <source>
        <dbReference type="RuleBase" id="RU364134"/>
    </source>
</evidence>
<dbReference type="Pfam" id="PF18296">
    <property type="entry name" value="MID_MedPIWI"/>
    <property type="match status" value="1"/>
</dbReference>
<name>A0A1D1ZKE6_9ARAE</name>
<evidence type="ECO:0000259" key="13">
    <source>
        <dbReference type="Pfam" id="PF18296"/>
    </source>
</evidence>
<dbReference type="PANTHER" id="PTHR48249:SF3">
    <property type="entry name" value="MEDIATOR OF RNA POLYMERASE II TRANSCRIPTION SUBUNIT 13"/>
    <property type="match status" value="1"/>
</dbReference>
<evidence type="ECO:0000256" key="8">
    <source>
        <dbReference type="ARBA" id="ARBA00023242"/>
    </source>
</evidence>
<keyword evidence="8 9" id="KW-0539">Nucleus</keyword>
<dbReference type="Pfam" id="PF06333">
    <property type="entry name" value="Med13_C"/>
    <property type="match status" value="1"/>
</dbReference>
<keyword evidence="4 9" id="KW-0678">Repressor</keyword>
<evidence type="ECO:0000313" key="14">
    <source>
        <dbReference type="EMBL" id="JAT67223.1"/>
    </source>
</evidence>
<feature type="region of interest" description="Disordered" evidence="10">
    <location>
        <begin position="1891"/>
        <end position="1913"/>
    </location>
</feature>
<evidence type="ECO:0000256" key="1">
    <source>
        <dbReference type="ARBA" id="ARBA00004123"/>
    </source>
</evidence>
<dbReference type="PANTHER" id="PTHR48249">
    <property type="entry name" value="MEDIATOR OF RNA POLYMERASE II TRANSCRIPTION SUBUNIT 13"/>
    <property type="match status" value="1"/>
</dbReference>
<sequence length="1977" mass="214812">MWTNVFKIGGLHVISWFQFLPYESDVSSLPGKSHKEEVKDAATLSILTSHIQLQNEGLLSTWTNSFVGPWDPSQGAHNPDEKIKLWLFLPGRHSSVSDSAQAAVSRLRVVGSGVWLAPGDSEEVALALSQALRNRIERVLRPLSYVRFGDVFTKCHPFASNEKNFRRMQPTFEFVFAATEEAVFIHVVVSAKHIRGLSKDDVERALRRNFCRNIGEGIPVIVSPNGMRGRITGCCSSDLVKQVYFSKVKASNGISVLGMPFHIVQSSGCRSKEQSCYVEVTMGCTSQPSSNPSKNVLQNAKEDTHLHSVGRHENKQGLLGYFPNLERTFIYPVEAVLVPVVHRAFTKSSPKRFWLHNWMGTSLSDVWTLWDSSYPSLLLQSLGFGSTTIVESMDDLWFESAVRSQQKCSSSSNSNSSSLSSTSNTSSESEYAAAVGAQDLEADADSLTCRQSGLSTNEQFDNNDRKMVSKRPRTVMTESCGQAGTVATATIQETYKSGYSVAEANNSASAVVTNDGIGSYWDLGDDDGDYGINIQSLLSEFGDFGDFFVNDNLAFGEPPGTAESQAIVVSTADFGDVNGSPCTVGMDVQDQTLLPIGLSSFESFNQGPLTRVNEAHNKPLDTMRDARSSLDDTNSFTPSGKYDYLSKSEAMMTFAAEYAAVETPTSEFTASIFRSPYLPRSKRVESSHPSSGIYLYNASPPPSPLIEASEEKVEISTRGKLGPSRHNGSSSIQSTIYYTHAQGGNKQHVKSGLIDNEKSSQKGVMPSSVSGITLSCTSLHMQCKNDNTLEVGDFLLSHKTALATEVECMMLQAGMCRIRHTLLSCQNQINISLNKITGTTFSDQVLSETSALQDLVSGRHEVKKKDTIPVRIAGDVDSRTLEVPLISPVGVWRSVGTSKGAKQFTVKVENSSSLPHNTFVEECLSANMQCQPLQGLLDAMALLVQQSTSFVDIALDSYDGEDPYYCLALQEQQRRGFSCGPSMVHAGCGGLLATCHFIDIAGVDLIDPLSADVHASFVISLLQSDIKVAIKNAFGNFDGPLSVTDWCKGRNQSGDSMAVGDGFPVDCIGNEAKDSSSAITLCGEPISPSQALTGGSSCLKDVSRMDEALQRRTNQDSSNSELELPNCYSRFRPTISLIPFPALLVGYQDDWLKTSATSIELWEKGPLEPYALPKPMTYYAVCPDIDLLSSAAADFFLQLGTVYESCKLGSHSPQVNGGGQMEQVSGKYASSGFILVDCPQSVKVASSNISAISSITDFFVALENGWDVKSFLKALTKALKTLKLGLCSTINQKESKGGPCMVVYVVCPFPEPIAILQTVVEASVALGSNFLAADKERRSILHSQVSKALSCAAAADEASISNVLMLSGFNIPKLVLQIVTVDSLLRVKPGNELAMLKEYAFTVYNKARRIPRASSTSDLVQSTVAGRSQSALMHMSSPIPALWKDCLAQRISTATLTRDSELDAALRPGSWDNSWQTVRSCDSLPQDDVRFLFEPLFILAEPCSVESGLPGSSLSDSSSSRSVVDDSGGTFIQSSVSGLNADTGISSLVDGSDNEPKVPSLHCCYGWTEDWRWLVSIWTDSRGELLDSQVFPFGGISDRQDTKLLQCLFVKMLYHGCQILSWSSDSGNIRPRDIIITRVGFFFELERQEWQKAIYSVGGNEVKKWSLQLRRSASDGIGSGNNGPSLQQQDLGSIQERTCPSSPSPLYSPHAKSNYMKSSLIQANNKKQHSAGPAAVDCSRGLFQFVLSISLVGVSIDHSLLLMQPADALSGGTQTSSNSPLSGYLEGFSPVKSLGSISASYIFIPSLSMHYLPSMPLQLPTSLTSESPPLAHLLHSKGSAIPLTNGFVVSKTVPSVRKDLTRAIKDEWPSILSVSLIDYYGSSSSNIQEKYRGNINSSSGSKQRNAGLEAGSRENELETNCVLESLAAELHSLSWMTVSPLYLERRTALPFHCDMVLRLRRLLHYADKELSRPTEAV</sequence>
<comment type="subunit">
    <text evidence="9">Component of the Mediator complex.</text>
</comment>
<dbReference type="InterPro" id="IPR009401">
    <property type="entry name" value="Med13_C"/>
</dbReference>
<evidence type="ECO:0000256" key="5">
    <source>
        <dbReference type="ARBA" id="ARBA00023015"/>
    </source>
</evidence>
<evidence type="ECO:0000259" key="12">
    <source>
        <dbReference type="Pfam" id="PF11597"/>
    </source>
</evidence>
<evidence type="ECO:0000259" key="11">
    <source>
        <dbReference type="Pfam" id="PF06333"/>
    </source>
</evidence>
<evidence type="ECO:0000256" key="10">
    <source>
        <dbReference type="SAM" id="MobiDB-lite"/>
    </source>
</evidence>
<proteinExistence type="inferred from homology"/>
<evidence type="ECO:0000256" key="6">
    <source>
        <dbReference type="ARBA" id="ARBA00023159"/>
    </source>
</evidence>
<evidence type="ECO:0000256" key="7">
    <source>
        <dbReference type="ARBA" id="ARBA00023163"/>
    </source>
</evidence>
<evidence type="ECO:0000256" key="2">
    <source>
        <dbReference type="ARBA" id="ARBA00009354"/>
    </source>
</evidence>
<dbReference type="InterPro" id="IPR041285">
    <property type="entry name" value="MID_MedPIWI"/>
</dbReference>
<comment type="subcellular location">
    <subcellularLocation>
        <location evidence="1 9">Nucleus</location>
    </subcellularLocation>
</comment>
<dbReference type="GO" id="GO:0016592">
    <property type="term" value="C:mediator complex"/>
    <property type="evidence" value="ECO:0007669"/>
    <property type="project" value="InterPro"/>
</dbReference>
<comment type="similarity">
    <text evidence="2 9">Belongs to the Mediator complex subunit 13 family.</text>
</comment>
<feature type="domain" description="Mediator complex subunit Med13 N-terminal" evidence="12">
    <location>
        <begin position="2"/>
        <end position="247"/>
    </location>
</feature>
<feature type="domain" description="MID" evidence="13">
    <location>
        <begin position="1174"/>
        <end position="1409"/>
    </location>
</feature>
<keyword evidence="7 9" id="KW-0804">Transcription</keyword>
<gene>
    <name evidence="14" type="primary">GCT_1</name>
    <name evidence="14" type="ORF">g.58344</name>
</gene>
<evidence type="ECO:0000256" key="3">
    <source>
        <dbReference type="ARBA" id="ARBA00019618"/>
    </source>
</evidence>
<evidence type="ECO:0000256" key="4">
    <source>
        <dbReference type="ARBA" id="ARBA00022491"/>
    </source>
</evidence>
<organism evidence="14">
    <name type="scientific">Anthurium amnicola</name>
    <dbReference type="NCBI Taxonomy" id="1678845"/>
    <lineage>
        <taxon>Eukaryota</taxon>
        <taxon>Viridiplantae</taxon>
        <taxon>Streptophyta</taxon>
        <taxon>Embryophyta</taxon>
        <taxon>Tracheophyta</taxon>
        <taxon>Spermatophyta</taxon>
        <taxon>Magnoliopsida</taxon>
        <taxon>Liliopsida</taxon>
        <taxon>Araceae</taxon>
        <taxon>Pothoideae</taxon>
        <taxon>Potheae</taxon>
        <taxon>Anthurium</taxon>
    </lineage>
</organism>
<dbReference type="EMBL" id="GDJX01000713">
    <property type="protein sequence ID" value="JAT67223.1"/>
    <property type="molecule type" value="Transcribed_RNA"/>
</dbReference>
<dbReference type="InterPro" id="IPR021643">
    <property type="entry name" value="Mediator_Med13_N"/>
</dbReference>
<dbReference type="InterPro" id="IPR051139">
    <property type="entry name" value="Mediator_complx_sub13"/>
</dbReference>
<protein>
    <recommendedName>
        <fullName evidence="3 9">Mediator of RNA polymerase II transcription subunit 13</fullName>
    </recommendedName>
</protein>
<accession>A0A1D1ZKE6</accession>